<name>A0AAV7QWM6_PLEWA</name>
<evidence type="ECO:0000313" key="2">
    <source>
        <dbReference type="EMBL" id="KAJ1144936.1"/>
    </source>
</evidence>
<sequence>MRHQRLGDGREGAGGCSGEEIQEAARLRRRGMRPAAPAARHRHAEGAHYEVATIKKYSGNKGDWNVRSCKWQ</sequence>
<evidence type="ECO:0000256" key="1">
    <source>
        <dbReference type="SAM" id="MobiDB-lite"/>
    </source>
</evidence>
<feature type="region of interest" description="Disordered" evidence="1">
    <location>
        <begin position="1"/>
        <end position="21"/>
    </location>
</feature>
<keyword evidence="3" id="KW-1185">Reference proteome</keyword>
<reference evidence="2" key="1">
    <citation type="journal article" date="2022" name="bioRxiv">
        <title>Sequencing and chromosome-scale assembly of the giantPleurodeles waltlgenome.</title>
        <authorList>
            <person name="Brown T."/>
            <person name="Elewa A."/>
            <person name="Iarovenko S."/>
            <person name="Subramanian E."/>
            <person name="Araus A.J."/>
            <person name="Petzold A."/>
            <person name="Susuki M."/>
            <person name="Suzuki K.-i.T."/>
            <person name="Hayashi T."/>
            <person name="Toyoda A."/>
            <person name="Oliveira C."/>
            <person name="Osipova E."/>
            <person name="Leigh N.D."/>
            <person name="Simon A."/>
            <person name="Yun M.H."/>
        </authorList>
    </citation>
    <scope>NUCLEOTIDE SEQUENCE</scope>
    <source>
        <strain evidence="2">20211129_DDA</strain>
        <tissue evidence="2">Liver</tissue>
    </source>
</reference>
<dbReference type="Proteomes" id="UP001066276">
    <property type="component" value="Chromosome 6"/>
</dbReference>
<dbReference type="EMBL" id="JANPWB010000010">
    <property type="protein sequence ID" value="KAJ1144936.1"/>
    <property type="molecule type" value="Genomic_DNA"/>
</dbReference>
<accession>A0AAV7QWM6</accession>
<protein>
    <submittedName>
        <fullName evidence="2">Uncharacterized protein</fullName>
    </submittedName>
</protein>
<organism evidence="2 3">
    <name type="scientific">Pleurodeles waltl</name>
    <name type="common">Iberian ribbed newt</name>
    <dbReference type="NCBI Taxonomy" id="8319"/>
    <lineage>
        <taxon>Eukaryota</taxon>
        <taxon>Metazoa</taxon>
        <taxon>Chordata</taxon>
        <taxon>Craniata</taxon>
        <taxon>Vertebrata</taxon>
        <taxon>Euteleostomi</taxon>
        <taxon>Amphibia</taxon>
        <taxon>Batrachia</taxon>
        <taxon>Caudata</taxon>
        <taxon>Salamandroidea</taxon>
        <taxon>Salamandridae</taxon>
        <taxon>Pleurodelinae</taxon>
        <taxon>Pleurodeles</taxon>
    </lineage>
</organism>
<dbReference type="AlphaFoldDB" id="A0AAV7QWM6"/>
<evidence type="ECO:0000313" key="3">
    <source>
        <dbReference type="Proteomes" id="UP001066276"/>
    </source>
</evidence>
<proteinExistence type="predicted"/>
<comment type="caution">
    <text evidence="2">The sequence shown here is derived from an EMBL/GenBank/DDBJ whole genome shotgun (WGS) entry which is preliminary data.</text>
</comment>
<feature type="compositionally biased region" description="Basic and acidic residues" evidence="1">
    <location>
        <begin position="1"/>
        <end position="11"/>
    </location>
</feature>
<gene>
    <name evidence="2" type="ORF">NDU88_011230</name>
</gene>